<feature type="transmembrane region" description="Helical" evidence="3">
    <location>
        <begin position="27"/>
        <end position="49"/>
    </location>
</feature>
<keyword evidence="1 3" id="KW-0472">Membrane</keyword>
<feature type="region of interest" description="Disordered" evidence="2">
    <location>
        <begin position="290"/>
        <end position="311"/>
    </location>
</feature>
<dbReference type="EMBL" id="BMKS01000003">
    <property type="protein sequence ID" value="GGG27809.1"/>
    <property type="molecule type" value="Genomic_DNA"/>
</dbReference>
<sequence length="623" mass="68221">MAEIGGGRRARGGLNAWPGYVDALSTLLLVVIFVLMVFVLAQGFLSVALSSRDQALDRLHRQVAELGEMLALERGQTEELRSSLGRTTEELRAAAAAREALARQLAGLREERDRLGAERDSARAERDRLAARLADLDLAARGASERVATLEQRLAEALARAEAAGGDAARTVRDLNEARRGLALEREAREATERERAVLGEQLAATRAQLAEARAALEATRRDLAAMRREAEALDRQVRVERETVEARLSDIARLSQQVQALAALRDELERQAQEAMARAEEEARRRRAAEALAMRAGEQASEAERRRREAEAAAARAGSLAAEAERLRRLAAGEAAEATARAEEAERRRLAAEMRQAEALRLASAEEERRRSAETRAEEAARRAAEAAARAEADARAREAAQARAAEQTRLADSARAQLALLNRQIEALRAELARVNAALAASEAAEAEKDVQIANLGARLNAALAARVEELQQYRSDFFGRLRRILGDRPEVRVVGDRFVFQSEVLFPPGSADLSAAGERSVRDLARVLLDIARQIPPDIAWILRVDGHADRTPIRTARFASNWELSAARAIAVAQLLIQEGLPPNRVAATAFGDTQPLDPGDTPEAYARNRRIELRLTDR</sequence>
<dbReference type="CDD" id="cd07185">
    <property type="entry name" value="OmpA_C-like"/>
    <property type="match status" value="1"/>
</dbReference>
<dbReference type="SUPFAM" id="SSF103088">
    <property type="entry name" value="OmpA-like"/>
    <property type="match status" value="1"/>
</dbReference>
<feature type="region of interest" description="Disordered" evidence="2">
    <location>
        <begin position="362"/>
        <end position="402"/>
    </location>
</feature>
<dbReference type="Gene3D" id="3.30.1330.60">
    <property type="entry name" value="OmpA-like domain"/>
    <property type="match status" value="1"/>
</dbReference>
<evidence type="ECO:0000256" key="3">
    <source>
        <dbReference type="SAM" id="Phobius"/>
    </source>
</evidence>
<dbReference type="PROSITE" id="PS51123">
    <property type="entry name" value="OMPA_2"/>
    <property type="match status" value="1"/>
</dbReference>
<keyword evidence="3" id="KW-1133">Transmembrane helix</keyword>
<evidence type="ECO:0000256" key="2">
    <source>
        <dbReference type="SAM" id="MobiDB-lite"/>
    </source>
</evidence>
<comment type="caution">
    <text evidence="5">The sequence shown here is derived from an EMBL/GenBank/DDBJ whole genome shotgun (WGS) entry which is preliminary data.</text>
</comment>
<evidence type="ECO:0000259" key="4">
    <source>
        <dbReference type="PROSITE" id="PS51123"/>
    </source>
</evidence>
<evidence type="ECO:0000313" key="5">
    <source>
        <dbReference type="EMBL" id="GGG27809.1"/>
    </source>
</evidence>
<dbReference type="PANTHER" id="PTHR30329:SF21">
    <property type="entry name" value="LIPOPROTEIN YIAD-RELATED"/>
    <property type="match status" value="1"/>
</dbReference>
<evidence type="ECO:0000256" key="1">
    <source>
        <dbReference type="PROSITE-ProRule" id="PRU00473"/>
    </source>
</evidence>
<dbReference type="NCBIfam" id="NF006543">
    <property type="entry name" value="PRK09039.1-2"/>
    <property type="match status" value="1"/>
</dbReference>
<dbReference type="InterPro" id="IPR006665">
    <property type="entry name" value="OmpA-like"/>
</dbReference>
<dbReference type="InterPro" id="IPR036737">
    <property type="entry name" value="OmpA-like_sf"/>
</dbReference>
<protein>
    <recommendedName>
        <fullName evidence="4">OmpA-like domain-containing protein</fullName>
    </recommendedName>
</protein>
<dbReference type="InterPro" id="IPR050330">
    <property type="entry name" value="Bact_OuterMem_StrucFunc"/>
</dbReference>
<organism evidence="5 6">
    <name type="scientific">Caldovatus sediminis</name>
    <dbReference type="NCBI Taxonomy" id="2041189"/>
    <lineage>
        <taxon>Bacteria</taxon>
        <taxon>Pseudomonadati</taxon>
        <taxon>Pseudomonadota</taxon>
        <taxon>Alphaproteobacteria</taxon>
        <taxon>Acetobacterales</taxon>
        <taxon>Roseomonadaceae</taxon>
        <taxon>Caldovatus</taxon>
    </lineage>
</organism>
<keyword evidence="6" id="KW-1185">Reference proteome</keyword>
<dbReference type="AlphaFoldDB" id="A0A8J2ZA96"/>
<proteinExistence type="predicted"/>
<dbReference type="PANTHER" id="PTHR30329">
    <property type="entry name" value="STATOR ELEMENT OF FLAGELLAR MOTOR COMPLEX"/>
    <property type="match status" value="1"/>
</dbReference>
<feature type="domain" description="OmpA-like" evidence="4">
    <location>
        <begin position="497"/>
        <end position="623"/>
    </location>
</feature>
<gene>
    <name evidence="5" type="ORF">GCM10010964_14670</name>
</gene>
<dbReference type="RefSeq" id="WP_229677857.1">
    <property type="nucleotide sequence ID" value="NZ_BMKS01000003.1"/>
</dbReference>
<dbReference type="Pfam" id="PF00691">
    <property type="entry name" value="OmpA"/>
    <property type="match status" value="1"/>
</dbReference>
<dbReference type="GO" id="GO:0016020">
    <property type="term" value="C:membrane"/>
    <property type="evidence" value="ECO:0007669"/>
    <property type="project" value="UniProtKB-UniRule"/>
</dbReference>
<dbReference type="Proteomes" id="UP000597507">
    <property type="component" value="Unassembled WGS sequence"/>
</dbReference>
<reference evidence="5 6" key="1">
    <citation type="journal article" date="2014" name="Int. J. Syst. Evol. Microbiol.">
        <title>Complete genome sequence of Corynebacterium casei LMG S-19264T (=DSM 44701T), isolated from a smear-ripened cheese.</title>
        <authorList>
            <consortium name="US DOE Joint Genome Institute (JGI-PGF)"/>
            <person name="Walter F."/>
            <person name="Albersmeier A."/>
            <person name="Kalinowski J."/>
            <person name="Ruckert C."/>
        </authorList>
    </citation>
    <scope>NUCLEOTIDE SEQUENCE [LARGE SCALE GENOMIC DNA]</scope>
    <source>
        <strain evidence="5 6">CGMCC 1.16330</strain>
    </source>
</reference>
<accession>A0A8J2ZA96</accession>
<keyword evidence="3" id="KW-0812">Transmembrane</keyword>
<name>A0A8J2ZA96_9PROT</name>
<feature type="compositionally biased region" description="Low complexity" evidence="2">
    <location>
        <begin position="291"/>
        <end position="301"/>
    </location>
</feature>
<evidence type="ECO:0000313" key="6">
    <source>
        <dbReference type="Proteomes" id="UP000597507"/>
    </source>
</evidence>